<dbReference type="SUPFAM" id="SSF55729">
    <property type="entry name" value="Acyl-CoA N-acyltransferases (Nat)"/>
    <property type="match status" value="1"/>
</dbReference>
<accession>A0A918B1M8</accession>
<dbReference type="SUPFAM" id="SSF55718">
    <property type="entry name" value="SCP-like"/>
    <property type="match status" value="1"/>
</dbReference>
<dbReference type="InterPro" id="IPR000182">
    <property type="entry name" value="GNAT_dom"/>
</dbReference>
<evidence type="ECO:0000256" key="3">
    <source>
        <dbReference type="ARBA" id="ARBA00023315"/>
    </source>
</evidence>
<evidence type="ECO:0000256" key="2">
    <source>
        <dbReference type="ARBA" id="ARBA00022679"/>
    </source>
</evidence>
<reference evidence="7" key="1">
    <citation type="journal article" date="2014" name="Int. J. Syst. Evol. Microbiol.">
        <title>Complete genome sequence of Corynebacterium casei LMG S-19264T (=DSM 44701T), isolated from a smear-ripened cheese.</title>
        <authorList>
            <consortium name="US DOE Joint Genome Institute (JGI-PGF)"/>
            <person name="Walter F."/>
            <person name="Albersmeier A."/>
            <person name="Kalinowski J."/>
            <person name="Ruckert C."/>
        </authorList>
    </citation>
    <scope>NUCLEOTIDE SEQUENCE</scope>
    <source>
        <strain evidence="7">JCM 4335</strain>
    </source>
</reference>
<evidence type="ECO:0000256" key="4">
    <source>
        <dbReference type="HAMAP-Rule" id="MF_01812"/>
    </source>
</evidence>
<dbReference type="InterPro" id="IPR036527">
    <property type="entry name" value="SCP2_sterol-bd_dom_sf"/>
</dbReference>
<feature type="region of interest" description="Disordered" evidence="5">
    <location>
        <begin position="1"/>
        <end position="51"/>
    </location>
</feature>
<feature type="binding site" evidence="4">
    <location>
        <begin position="127"/>
        <end position="129"/>
    </location>
    <ligand>
        <name>acetyl-CoA</name>
        <dbReference type="ChEBI" id="CHEBI:57288"/>
    </ligand>
</feature>
<evidence type="ECO:0000256" key="5">
    <source>
        <dbReference type="SAM" id="MobiDB-lite"/>
    </source>
</evidence>
<dbReference type="Gene3D" id="3.40.630.30">
    <property type="match status" value="2"/>
</dbReference>
<evidence type="ECO:0000256" key="1">
    <source>
        <dbReference type="ARBA" id="ARBA00009213"/>
    </source>
</evidence>
<dbReference type="InterPro" id="IPR051554">
    <property type="entry name" value="Acetyltransferase_Eis"/>
</dbReference>
<comment type="caution">
    <text evidence="7">The sequence shown here is derived from an EMBL/GenBank/DDBJ whole genome shotgun (WGS) entry which is preliminary data.</text>
</comment>
<organism evidence="7 8">
    <name type="scientific">Streptomyces roseolilacinus</name>
    <dbReference type="NCBI Taxonomy" id="66904"/>
    <lineage>
        <taxon>Bacteria</taxon>
        <taxon>Bacillati</taxon>
        <taxon>Actinomycetota</taxon>
        <taxon>Actinomycetes</taxon>
        <taxon>Kitasatosporales</taxon>
        <taxon>Streptomycetaceae</taxon>
        <taxon>Streptomyces</taxon>
    </lineage>
</organism>
<keyword evidence="2 4" id="KW-0808">Transferase</keyword>
<feature type="active site" description="Proton donor" evidence="4">
    <location>
        <position position="168"/>
    </location>
</feature>
<comment type="caution">
    <text evidence="4">Lacks conserved residue(s) required for the propagation of feature annotation.</text>
</comment>
<dbReference type="PANTHER" id="PTHR37817">
    <property type="entry name" value="N-ACETYLTRANSFERASE EIS"/>
    <property type="match status" value="1"/>
</dbReference>
<dbReference type="InterPro" id="IPR022902">
    <property type="entry name" value="NAcTrfase_Eis"/>
</dbReference>
<dbReference type="PANTHER" id="PTHR37817:SF1">
    <property type="entry name" value="N-ACETYLTRANSFERASE EIS"/>
    <property type="match status" value="1"/>
</dbReference>
<dbReference type="Pfam" id="PF13527">
    <property type="entry name" value="Acetyltransf_9"/>
    <property type="match status" value="1"/>
</dbReference>
<proteinExistence type="inferred from homology"/>
<dbReference type="HAMAP" id="MF_01812">
    <property type="entry name" value="Eis"/>
    <property type="match status" value="1"/>
</dbReference>
<dbReference type="NCBIfam" id="NF002367">
    <property type="entry name" value="PRK01346.1-4"/>
    <property type="match status" value="1"/>
</dbReference>
<feature type="binding site" evidence="4">
    <location>
        <begin position="135"/>
        <end position="140"/>
    </location>
    <ligand>
        <name>acetyl-CoA</name>
        <dbReference type="ChEBI" id="CHEBI:57288"/>
    </ligand>
</feature>
<comment type="similarity">
    <text evidence="1 4">Belongs to the acetyltransferase Eis family.</text>
</comment>
<dbReference type="InterPro" id="IPR025559">
    <property type="entry name" value="Eis_dom"/>
</dbReference>
<keyword evidence="3 4" id="KW-0012">Acyltransferase</keyword>
<sequence length="458" mass="49495">MTAGPPLSAPAPPGAGRAGGGKPRCGRGGRVSSVAAMTPHPTASGPLAPRVLTEDDYPDWLRALRTGFLRPPTPSPEEIAVRLPYQDFPRMRGVFDEGRCVATFRSFAQEVTAVGGAPVAASAVTNVSVSPTHRRRGLLGRMMTAELAEARERGDVLATLIAAEYPIYGRFGFGPATWCTEWKVDLRRAALDPRWSGPEDGGRVVLVDGEAVRKLGPELYDRARAVRHGMVSRVVRDWEHLTGWNRGPDEPWTEPFHAVYRSASGEAEGYVTYAAEGTWDEGRQPRNTLTVRDLIAVTPAAERALWRYVCSIDWVVFVRSGDRAPDDLLPMLLPDQRAARVMTHADMMWVRILDVVRALEARAYRAEGSLVLEVRDAAGPAGGRFRLDASPEGAACAPTSAAADLVLDVAELGALYLGDGSVSRLVALGRVEEPVPGAAARADLLFGASRRAWCPDVF</sequence>
<evidence type="ECO:0000259" key="6">
    <source>
        <dbReference type="PROSITE" id="PS51186"/>
    </source>
</evidence>
<dbReference type="Gene3D" id="3.30.1050.10">
    <property type="entry name" value="SCP2 sterol-binding domain"/>
    <property type="match status" value="1"/>
</dbReference>
<feature type="domain" description="N-acetyltransferase" evidence="6">
    <location>
        <begin position="47"/>
        <end position="198"/>
    </location>
</feature>
<dbReference type="GO" id="GO:0030649">
    <property type="term" value="P:aminoglycoside antibiotic catabolic process"/>
    <property type="evidence" value="ECO:0007669"/>
    <property type="project" value="TreeGrafter"/>
</dbReference>
<dbReference type="Proteomes" id="UP000654123">
    <property type="component" value="Unassembled WGS sequence"/>
</dbReference>
<keyword evidence="8" id="KW-1185">Reference proteome</keyword>
<comment type="subunit">
    <text evidence="4">Homohexamer; trimer of dimers.</text>
</comment>
<dbReference type="InterPro" id="IPR016181">
    <property type="entry name" value="Acyl_CoA_acyltransferase"/>
</dbReference>
<feature type="active site" description="Proton acceptor; via carboxylate" evidence="4">
    <location>
        <position position="458"/>
    </location>
</feature>
<dbReference type="EMBL" id="BMSV01000004">
    <property type="protein sequence ID" value="GGQ06087.1"/>
    <property type="molecule type" value="Genomic_DNA"/>
</dbReference>
<evidence type="ECO:0000313" key="8">
    <source>
        <dbReference type="Proteomes" id="UP000654123"/>
    </source>
</evidence>
<name>A0A918B1M8_9ACTN</name>
<protein>
    <submittedName>
        <fullName evidence="7">UPF0256 protein</fullName>
    </submittedName>
</protein>
<dbReference type="Pfam" id="PF17668">
    <property type="entry name" value="Acetyltransf_17"/>
    <property type="match status" value="1"/>
</dbReference>
<dbReference type="InterPro" id="IPR041380">
    <property type="entry name" value="Acetyltransf_17"/>
</dbReference>
<dbReference type="AlphaFoldDB" id="A0A918B1M8"/>
<dbReference type="PROSITE" id="PS51186">
    <property type="entry name" value="GNAT"/>
    <property type="match status" value="1"/>
</dbReference>
<reference evidence="7" key="2">
    <citation type="submission" date="2020-09" db="EMBL/GenBank/DDBJ databases">
        <authorList>
            <person name="Sun Q."/>
            <person name="Ohkuma M."/>
        </authorList>
    </citation>
    <scope>NUCLEOTIDE SEQUENCE</scope>
    <source>
        <strain evidence="7">JCM 4335</strain>
    </source>
</reference>
<evidence type="ECO:0000313" key="7">
    <source>
        <dbReference type="EMBL" id="GGQ06087.1"/>
    </source>
</evidence>
<dbReference type="GO" id="GO:0034069">
    <property type="term" value="F:aminoglycoside N-acetyltransferase activity"/>
    <property type="evidence" value="ECO:0007669"/>
    <property type="project" value="TreeGrafter"/>
</dbReference>
<feature type="compositionally biased region" description="Gly residues" evidence="5">
    <location>
        <begin position="16"/>
        <end position="29"/>
    </location>
</feature>
<gene>
    <name evidence="7" type="ORF">GCM10010249_25850</name>
</gene>
<dbReference type="Pfam" id="PF13530">
    <property type="entry name" value="SCP2_2"/>
    <property type="match status" value="1"/>
</dbReference>